<comment type="subcellular location">
    <subcellularLocation>
        <location evidence="1 6">Nucleus</location>
    </subcellularLocation>
</comment>
<keyword evidence="3 6" id="KW-0805">Transcription regulation</keyword>
<feature type="region of interest" description="Disordered" evidence="7">
    <location>
        <begin position="250"/>
        <end position="273"/>
    </location>
</feature>
<dbReference type="EMBL" id="JBDFQZ010000014">
    <property type="protein sequence ID" value="KAK9666209.1"/>
    <property type="molecule type" value="Genomic_DNA"/>
</dbReference>
<dbReference type="GO" id="GO:0045892">
    <property type="term" value="P:negative regulation of DNA-templated transcription"/>
    <property type="evidence" value="ECO:0007669"/>
    <property type="project" value="UniProtKB-UniRule"/>
</dbReference>
<evidence type="ECO:0000256" key="2">
    <source>
        <dbReference type="ARBA" id="ARBA00022491"/>
    </source>
</evidence>
<evidence type="ECO:0000313" key="9">
    <source>
        <dbReference type="EMBL" id="KAK9666209.1"/>
    </source>
</evidence>
<feature type="region of interest" description="Disordered" evidence="7">
    <location>
        <begin position="91"/>
        <end position="120"/>
    </location>
</feature>
<organism evidence="9 10">
    <name type="scientific">Saponaria officinalis</name>
    <name type="common">Common soapwort</name>
    <name type="synonym">Lychnis saponaria</name>
    <dbReference type="NCBI Taxonomy" id="3572"/>
    <lineage>
        <taxon>Eukaryota</taxon>
        <taxon>Viridiplantae</taxon>
        <taxon>Streptophyta</taxon>
        <taxon>Embryophyta</taxon>
        <taxon>Tracheophyta</taxon>
        <taxon>Spermatophyta</taxon>
        <taxon>Magnoliopsida</taxon>
        <taxon>eudicotyledons</taxon>
        <taxon>Gunneridae</taxon>
        <taxon>Pentapetalae</taxon>
        <taxon>Caryophyllales</taxon>
        <taxon>Caryophyllaceae</taxon>
        <taxon>Caryophylleae</taxon>
        <taxon>Saponaria</taxon>
    </lineage>
</organism>
<keyword evidence="2 6" id="KW-0678">Repressor</keyword>
<evidence type="ECO:0000256" key="3">
    <source>
        <dbReference type="ARBA" id="ARBA00023015"/>
    </source>
</evidence>
<feature type="region of interest" description="Disordered" evidence="7">
    <location>
        <begin position="133"/>
        <end position="165"/>
    </location>
</feature>
<evidence type="ECO:0000256" key="4">
    <source>
        <dbReference type="ARBA" id="ARBA00023163"/>
    </source>
</evidence>
<dbReference type="GO" id="GO:0005634">
    <property type="term" value="C:nucleus"/>
    <property type="evidence" value="ECO:0007669"/>
    <property type="project" value="UniProtKB-SubCell"/>
</dbReference>
<dbReference type="InterPro" id="IPR038933">
    <property type="entry name" value="Ovate"/>
</dbReference>
<sequence length="273" mass="30782">MSKNIQKSIQKYISKIKKQAPHLQISHSSLSSTTSKILKGCKHPKSLSFALDYNHKSFKDRRDKHHQSDEAATLEDIDKFLVENFKSLYGDHDEKKEKEKSTQDNRSGSESSDVVYDDSPRIFTPNLNSLRGSPLYSTSPTSSGSLPEEVGISRFGNPPSPTPYDIKDDKSPISEGIEDCIAVLTVSSSPYEDFRRSMEGVLYARTHNNQSVDWDFMEELLFCYLRVNAKKQHKFILSAFVDLIAVLQQNSSPKESCGSDGDNGHLKGKKRRD</sequence>
<evidence type="ECO:0000256" key="7">
    <source>
        <dbReference type="SAM" id="MobiDB-lite"/>
    </source>
</evidence>
<dbReference type="PROSITE" id="PS51754">
    <property type="entry name" value="OVATE"/>
    <property type="match status" value="1"/>
</dbReference>
<dbReference type="PANTHER" id="PTHR33057:SF117">
    <property type="entry name" value="TRANSCRIPTION REPRESSOR OFP14"/>
    <property type="match status" value="1"/>
</dbReference>
<proteinExistence type="predicted"/>
<dbReference type="PANTHER" id="PTHR33057">
    <property type="entry name" value="TRANSCRIPTION REPRESSOR OFP7-RELATED"/>
    <property type="match status" value="1"/>
</dbReference>
<feature type="domain" description="OVATE" evidence="8">
    <location>
        <begin position="183"/>
        <end position="246"/>
    </location>
</feature>
<evidence type="ECO:0000313" key="10">
    <source>
        <dbReference type="Proteomes" id="UP001443914"/>
    </source>
</evidence>
<keyword evidence="10" id="KW-1185">Reference proteome</keyword>
<evidence type="ECO:0000256" key="1">
    <source>
        <dbReference type="ARBA" id="ARBA00004123"/>
    </source>
</evidence>
<name>A0AAW1GQT5_SAPOF</name>
<dbReference type="Proteomes" id="UP001443914">
    <property type="component" value="Unassembled WGS sequence"/>
</dbReference>
<gene>
    <name evidence="9" type="ORF">RND81_14G168500</name>
</gene>
<evidence type="ECO:0000256" key="5">
    <source>
        <dbReference type="ARBA" id="ARBA00023242"/>
    </source>
</evidence>
<dbReference type="InterPro" id="IPR006458">
    <property type="entry name" value="Ovate_C"/>
</dbReference>
<comment type="function">
    <text evidence="6">Transcriptional repressor that regulates multiple aspects of plant growth and development.</text>
</comment>
<dbReference type="NCBIfam" id="TIGR01568">
    <property type="entry name" value="A_thal_3678"/>
    <property type="match status" value="1"/>
</dbReference>
<comment type="caution">
    <text evidence="9">The sequence shown here is derived from an EMBL/GenBank/DDBJ whole genome shotgun (WGS) entry which is preliminary data.</text>
</comment>
<feature type="compositionally biased region" description="Polar residues" evidence="7">
    <location>
        <begin position="133"/>
        <end position="145"/>
    </location>
</feature>
<feature type="compositionally biased region" description="Basic and acidic residues" evidence="7">
    <location>
        <begin position="91"/>
        <end position="103"/>
    </location>
</feature>
<accession>A0AAW1GQT5</accession>
<reference evidence="9" key="1">
    <citation type="submission" date="2024-03" db="EMBL/GenBank/DDBJ databases">
        <title>WGS assembly of Saponaria officinalis var. Norfolk2.</title>
        <authorList>
            <person name="Jenkins J."/>
            <person name="Shu S."/>
            <person name="Grimwood J."/>
            <person name="Barry K."/>
            <person name="Goodstein D."/>
            <person name="Schmutz J."/>
            <person name="Leebens-Mack J."/>
            <person name="Osbourn A."/>
        </authorList>
    </citation>
    <scope>NUCLEOTIDE SEQUENCE [LARGE SCALE GENOMIC DNA]</scope>
    <source>
        <strain evidence="9">JIC</strain>
    </source>
</reference>
<evidence type="ECO:0000259" key="8">
    <source>
        <dbReference type="PROSITE" id="PS51754"/>
    </source>
</evidence>
<dbReference type="AlphaFoldDB" id="A0AAW1GQT5"/>
<protein>
    <recommendedName>
        <fullName evidence="6">Transcription repressor</fullName>
    </recommendedName>
    <alternativeName>
        <fullName evidence="6">Ovate family protein</fullName>
    </alternativeName>
</protein>
<keyword evidence="5 6" id="KW-0539">Nucleus</keyword>
<evidence type="ECO:0000256" key="6">
    <source>
        <dbReference type="RuleBase" id="RU367028"/>
    </source>
</evidence>
<dbReference type="Pfam" id="PF04844">
    <property type="entry name" value="Ovate"/>
    <property type="match status" value="1"/>
</dbReference>
<keyword evidence="4 6" id="KW-0804">Transcription</keyword>